<keyword evidence="2" id="KW-0119">Carbohydrate metabolism</keyword>
<dbReference type="PANTHER" id="PTHR12631">
    <property type="entry name" value="ALPHA-L-IDURONIDASE"/>
    <property type="match status" value="1"/>
</dbReference>
<keyword evidence="6" id="KW-1185">Reference proteome</keyword>
<dbReference type="RefSeq" id="WP_313868964.1">
    <property type="nucleotide sequence ID" value="NZ_CP132507.1"/>
</dbReference>
<gene>
    <name evidence="5" type="ORF">RAN89_07435</name>
</gene>
<evidence type="ECO:0000256" key="2">
    <source>
        <dbReference type="ARBA" id="ARBA00023277"/>
    </source>
</evidence>
<keyword evidence="3" id="KW-0624">Polysaccharide degradation</keyword>
<name>A0ABZ0B370_9BURK</name>
<dbReference type="PANTHER" id="PTHR12631:SF10">
    <property type="entry name" value="BETA-XYLOSIDASE-LIKE PROTEIN-RELATED"/>
    <property type="match status" value="1"/>
</dbReference>
<dbReference type="SUPFAM" id="SSF51445">
    <property type="entry name" value="(Trans)glycosidases"/>
    <property type="match status" value="1"/>
</dbReference>
<accession>A0ABZ0B370</accession>
<dbReference type="Proteomes" id="UP001302257">
    <property type="component" value="Chromosome"/>
</dbReference>
<organism evidence="5 6">
    <name type="scientific">Rhodoferax mekongensis</name>
    <dbReference type="NCBI Taxonomy" id="3068341"/>
    <lineage>
        <taxon>Bacteria</taxon>
        <taxon>Pseudomonadati</taxon>
        <taxon>Pseudomonadota</taxon>
        <taxon>Betaproteobacteria</taxon>
        <taxon>Burkholderiales</taxon>
        <taxon>Comamonadaceae</taxon>
        <taxon>Rhodoferax</taxon>
    </lineage>
</organism>
<evidence type="ECO:0000313" key="6">
    <source>
        <dbReference type="Proteomes" id="UP001302257"/>
    </source>
</evidence>
<sequence length="403" mass="45290">MAAITAETLVPPGGNAVFGKAYFGGHVHNADKQRNWPDVPLGSLRLWDTRTGWLHVEPQRGNWQFERLDEFVGWAESRGVKVVLPLGITPRWASVRPNEEGAYGLGTAAEPADLETWRNYVRTVAARYRGRVEAYEISNEATEKNFYSGSIPMMVELVRSASQEIRKIDPLAKTILPSGVGLDQRLEWPAQLLAAGAGPYVDAVAYHLYHGGSPPETLIAPIRRLRSNLAAAGYEKLELWNTESGYWMPNETATWSQWERNWMVSEETAQAYLPRDLLLVRAMGFERFFTYSWDNTKMGMINPQTRKRRPLADVFGQTISMLLRSTLHRCDRDVQGIWQCQLTAANGKRQIAMWLDPSARKAELQIAPPLPGKWMALDGTAVWHAPTTSTTAGPVVKLFTEQP</sequence>
<evidence type="ECO:0000313" key="5">
    <source>
        <dbReference type="EMBL" id="WNO06251.1"/>
    </source>
</evidence>
<evidence type="ECO:0000259" key="4">
    <source>
        <dbReference type="Pfam" id="PF00331"/>
    </source>
</evidence>
<dbReference type="InterPro" id="IPR051923">
    <property type="entry name" value="Glycosyl_Hydrolase_39"/>
</dbReference>
<feature type="domain" description="GH10" evidence="4">
    <location>
        <begin position="52"/>
        <end position="145"/>
    </location>
</feature>
<dbReference type="Gene3D" id="3.20.20.80">
    <property type="entry name" value="Glycosidases"/>
    <property type="match status" value="1"/>
</dbReference>
<keyword evidence="1" id="KW-0378">Hydrolase</keyword>
<evidence type="ECO:0000256" key="3">
    <source>
        <dbReference type="ARBA" id="ARBA00023326"/>
    </source>
</evidence>
<dbReference type="InterPro" id="IPR001000">
    <property type="entry name" value="GH10_dom"/>
</dbReference>
<reference evidence="5 6" key="1">
    <citation type="submission" date="2023-08" db="EMBL/GenBank/DDBJ databases">
        <title>Rhodoferax potami sp. nov. and Rhodoferax mekongensis sp. nov., isolated from the Mekong River in Thailand.</title>
        <authorList>
            <person name="Kitikhun S."/>
            <person name="Charoenyingcharoen P."/>
            <person name="Siriarchawattana P."/>
            <person name="Likhitrattanapisal S."/>
            <person name="Nilsakha T."/>
            <person name="Chanpet A."/>
            <person name="Rattanawaree P."/>
            <person name="Ingsriswang S."/>
        </authorList>
    </citation>
    <scope>NUCLEOTIDE SEQUENCE [LARGE SCALE GENOMIC DNA]</scope>
    <source>
        <strain evidence="5 6">TBRC 17307</strain>
    </source>
</reference>
<dbReference type="InterPro" id="IPR017853">
    <property type="entry name" value="GH"/>
</dbReference>
<dbReference type="EMBL" id="CP132507">
    <property type="protein sequence ID" value="WNO06251.1"/>
    <property type="molecule type" value="Genomic_DNA"/>
</dbReference>
<evidence type="ECO:0000256" key="1">
    <source>
        <dbReference type="ARBA" id="ARBA00022801"/>
    </source>
</evidence>
<proteinExistence type="predicted"/>
<dbReference type="Pfam" id="PF00331">
    <property type="entry name" value="Glyco_hydro_10"/>
    <property type="match status" value="1"/>
</dbReference>
<protein>
    <submittedName>
        <fullName evidence="5">Endo-1,4-beta-xylanase</fullName>
    </submittedName>
</protein>